<organism evidence="2 3">
    <name type="scientific">Pseudomarimonas salicorniae</name>
    <dbReference type="NCBI Taxonomy" id="2933270"/>
    <lineage>
        <taxon>Bacteria</taxon>
        <taxon>Pseudomonadati</taxon>
        <taxon>Pseudomonadota</taxon>
        <taxon>Gammaproteobacteria</taxon>
        <taxon>Lysobacterales</taxon>
        <taxon>Lysobacteraceae</taxon>
        <taxon>Pseudomarimonas</taxon>
    </lineage>
</organism>
<gene>
    <name evidence="2" type="ORF">M0G41_18460</name>
</gene>
<dbReference type="Pfam" id="PF03203">
    <property type="entry name" value="MerC"/>
    <property type="match status" value="1"/>
</dbReference>
<keyword evidence="1" id="KW-0472">Membrane</keyword>
<dbReference type="RefSeq" id="WP_248211707.1">
    <property type="nucleotide sequence ID" value="NZ_JALNMH010000027.1"/>
</dbReference>
<keyword evidence="1" id="KW-0812">Transmembrane</keyword>
<feature type="transmembrane region" description="Helical" evidence="1">
    <location>
        <begin position="105"/>
        <end position="125"/>
    </location>
</feature>
<reference evidence="2" key="1">
    <citation type="submission" date="2022-04" db="EMBL/GenBank/DDBJ databases">
        <title>Lysobacter sp. CAU 1642 isolated from sea sand.</title>
        <authorList>
            <person name="Kim W."/>
        </authorList>
    </citation>
    <scope>NUCLEOTIDE SEQUENCE</scope>
    <source>
        <strain evidence="2">CAU 1642</strain>
    </source>
</reference>
<evidence type="ECO:0000313" key="3">
    <source>
        <dbReference type="Proteomes" id="UP001431449"/>
    </source>
</evidence>
<dbReference type="InterPro" id="IPR004891">
    <property type="entry name" value="Mercury-R_MerC"/>
</dbReference>
<feature type="transmembrane region" description="Helical" evidence="1">
    <location>
        <begin position="82"/>
        <end position="99"/>
    </location>
</feature>
<feature type="transmembrane region" description="Helical" evidence="1">
    <location>
        <begin position="57"/>
        <end position="75"/>
    </location>
</feature>
<comment type="caution">
    <text evidence="2">The sequence shown here is derived from an EMBL/GenBank/DDBJ whole genome shotgun (WGS) entry which is preliminary data.</text>
</comment>
<protein>
    <submittedName>
        <fullName evidence="2">MerC domain-containing protein</fullName>
    </submittedName>
</protein>
<proteinExistence type="predicted"/>
<sequence length="135" mass="13938">MLEAASSPSVDALAAGDRLGFVAATLCAVHCAMLPLLAGLLPAVGFSAGGWADIDQAFVMFASVLGISTVAVGYRRHRVLKAAWLLVAGLALLWSGSFTPLHDHGLGHALVMTLGGGLLGLAHLYNLRLGHRASR</sequence>
<dbReference type="Proteomes" id="UP001431449">
    <property type="component" value="Unassembled WGS sequence"/>
</dbReference>
<keyword evidence="3" id="KW-1185">Reference proteome</keyword>
<evidence type="ECO:0000256" key="1">
    <source>
        <dbReference type="SAM" id="Phobius"/>
    </source>
</evidence>
<feature type="transmembrane region" description="Helical" evidence="1">
    <location>
        <begin position="21"/>
        <end position="45"/>
    </location>
</feature>
<keyword evidence="1" id="KW-1133">Transmembrane helix</keyword>
<evidence type="ECO:0000313" key="2">
    <source>
        <dbReference type="EMBL" id="MCK7595634.1"/>
    </source>
</evidence>
<name>A0ABT0GN36_9GAMM</name>
<dbReference type="EMBL" id="JALNMH010000027">
    <property type="protein sequence ID" value="MCK7595634.1"/>
    <property type="molecule type" value="Genomic_DNA"/>
</dbReference>
<accession>A0ABT0GN36</accession>